<dbReference type="Proteomes" id="UP000015105">
    <property type="component" value="Chromosome 7D"/>
</dbReference>
<sequence>MTRAEWALCETYFGFTIFFSFVFVLMRGSFLKNRAPPWPHFINETKTSRSSRLSYSGWAQAPTSRNQERNSGTGQPPQTHFT</sequence>
<feature type="compositionally biased region" description="Polar residues" evidence="1">
    <location>
        <begin position="44"/>
        <end position="54"/>
    </location>
</feature>
<evidence type="ECO:0000313" key="4">
    <source>
        <dbReference type="Proteomes" id="UP000015105"/>
    </source>
</evidence>
<protein>
    <submittedName>
        <fullName evidence="3">Uncharacterized protein</fullName>
    </submittedName>
</protein>
<reference evidence="4" key="2">
    <citation type="journal article" date="2017" name="Nat. Plants">
        <title>The Aegilops tauschii genome reveals multiple impacts of transposons.</title>
        <authorList>
            <person name="Zhao G."/>
            <person name="Zou C."/>
            <person name="Li K."/>
            <person name="Wang K."/>
            <person name="Li T."/>
            <person name="Gao L."/>
            <person name="Zhang X."/>
            <person name="Wang H."/>
            <person name="Yang Z."/>
            <person name="Liu X."/>
            <person name="Jiang W."/>
            <person name="Mao L."/>
            <person name="Kong X."/>
            <person name="Jiao Y."/>
            <person name="Jia J."/>
        </authorList>
    </citation>
    <scope>NUCLEOTIDE SEQUENCE [LARGE SCALE GENOMIC DNA]</scope>
    <source>
        <strain evidence="4">cv. AL8/78</strain>
    </source>
</reference>
<reference evidence="3" key="5">
    <citation type="journal article" date="2021" name="G3 (Bethesda)">
        <title>Aegilops tauschii genome assembly Aet v5.0 features greater sequence contiguity and improved annotation.</title>
        <authorList>
            <person name="Wang L."/>
            <person name="Zhu T."/>
            <person name="Rodriguez J.C."/>
            <person name="Deal K.R."/>
            <person name="Dubcovsky J."/>
            <person name="McGuire P.E."/>
            <person name="Lux T."/>
            <person name="Spannagl M."/>
            <person name="Mayer K.F.X."/>
            <person name="Baldrich P."/>
            <person name="Meyers B.C."/>
            <person name="Huo N."/>
            <person name="Gu Y.Q."/>
            <person name="Zhou H."/>
            <person name="Devos K.M."/>
            <person name="Bennetzen J.L."/>
            <person name="Unver T."/>
            <person name="Budak H."/>
            <person name="Gulick P.J."/>
            <person name="Galiba G."/>
            <person name="Kalapos B."/>
            <person name="Nelson D.R."/>
            <person name="Li P."/>
            <person name="You F.M."/>
            <person name="Luo M.C."/>
            <person name="Dvorak J."/>
        </authorList>
    </citation>
    <scope>NUCLEOTIDE SEQUENCE [LARGE SCALE GENOMIC DNA]</scope>
    <source>
        <strain evidence="3">cv. AL8/78</strain>
    </source>
</reference>
<keyword evidence="2" id="KW-0472">Membrane</keyword>
<feature type="compositionally biased region" description="Polar residues" evidence="1">
    <location>
        <begin position="61"/>
        <end position="82"/>
    </location>
</feature>
<dbReference type="AlphaFoldDB" id="A0A453SU87"/>
<reference evidence="3" key="3">
    <citation type="journal article" date="2017" name="Nature">
        <title>Genome sequence of the progenitor of the wheat D genome Aegilops tauschii.</title>
        <authorList>
            <person name="Luo M.C."/>
            <person name="Gu Y.Q."/>
            <person name="Puiu D."/>
            <person name="Wang H."/>
            <person name="Twardziok S.O."/>
            <person name="Deal K.R."/>
            <person name="Huo N."/>
            <person name="Zhu T."/>
            <person name="Wang L."/>
            <person name="Wang Y."/>
            <person name="McGuire P.E."/>
            <person name="Liu S."/>
            <person name="Long H."/>
            <person name="Ramasamy R.K."/>
            <person name="Rodriguez J.C."/>
            <person name="Van S.L."/>
            <person name="Yuan L."/>
            <person name="Wang Z."/>
            <person name="Xia Z."/>
            <person name="Xiao L."/>
            <person name="Anderson O.D."/>
            <person name="Ouyang S."/>
            <person name="Liang Y."/>
            <person name="Zimin A.V."/>
            <person name="Pertea G."/>
            <person name="Qi P."/>
            <person name="Bennetzen J.L."/>
            <person name="Dai X."/>
            <person name="Dawson M.W."/>
            <person name="Muller H.G."/>
            <person name="Kugler K."/>
            <person name="Rivarola-Duarte L."/>
            <person name="Spannagl M."/>
            <person name="Mayer K.F.X."/>
            <person name="Lu F.H."/>
            <person name="Bevan M.W."/>
            <person name="Leroy P."/>
            <person name="Li P."/>
            <person name="You F.M."/>
            <person name="Sun Q."/>
            <person name="Liu Z."/>
            <person name="Lyons E."/>
            <person name="Wicker T."/>
            <person name="Salzberg S.L."/>
            <person name="Devos K.M."/>
            <person name="Dvorak J."/>
        </authorList>
    </citation>
    <scope>NUCLEOTIDE SEQUENCE [LARGE SCALE GENOMIC DNA]</scope>
    <source>
        <strain evidence="3">cv. AL8/78</strain>
    </source>
</reference>
<feature type="transmembrane region" description="Helical" evidence="2">
    <location>
        <begin position="12"/>
        <end position="30"/>
    </location>
</feature>
<dbReference type="Gramene" id="AET7Gv21076900.1">
    <property type="protein sequence ID" value="AET7Gv21076900.1"/>
    <property type="gene ID" value="AET7Gv21076900"/>
</dbReference>
<accession>A0A453SU87</accession>
<feature type="region of interest" description="Disordered" evidence="1">
    <location>
        <begin position="36"/>
        <end position="82"/>
    </location>
</feature>
<keyword evidence="4" id="KW-1185">Reference proteome</keyword>
<evidence type="ECO:0000313" key="3">
    <source>
        <dbReference type="EnsemblPlants" id="AET7Gv21076900.1"/>
    </source>
</evidence>
<keyword evidence="2" id="KW-0812">Transmembrane</keyword>
<keyword evidence="2" id="KW-1133">Transmembrane helix</keyword>
<evidence type="ECO:0000256" key="1">
    <source>
        <dbReference type="SAM" id="MobiDB-lite"/>
    </source>
</evidence>
<proteinExistence type="predicted"/>
<reference evidence="3" key="4">
    <citation type="submission" date="2019-03" db="UniProtKB">
        <authorList>
            <consortium name="EnsemblPlants"/>
        </authorList>
    </citation>
    <scope>IDENTIFICATION</scope>
</reference>
<evidence type="ECO:0000256" key="2">
    <source>
        <dbReference type="SAM" id="Phobius"/>
    </source>
</evidence>
<reference evidence="4" key="1">
    <citation type="journal article" date="2014" name="Science">
        <title>Ancient hybridizations among the ancestral genomes of bread wheat.</title>
        <authorList>
            <consortium name="International Wheat Genome Sequencing Consortium,"/>
            <person name="Marcussen T."/>
            <person name="Sandve S.R."/>
            <person name="Heier L."/>
            <person name="Spannagl M."/>
            <person name="Pfeifer M."/>
            <person name="Jakobsen K.S."/>
            <person name="Wulff B.B."/>
            <person name="Steuernagel B."/>
            <person name="Mayer K.F."/>
            <person name="Olsen O.A."/>
        </authorList>
    </citation>
    <scope>NUCLEOTIDE SEQUENCE [LARGE SCALE GENOMIC DNA]</scope>
    <source>
        <strain evidence="4">cv. AL8/78</strain>
    </source>
</reference>
<name>A0A453SU87_AEGTS</name>
<dbReference type="EnsemblPlants" id="AET7Gv21076900.1">
    <property type="protein sequence ID" value="AET7Gv21076900.1"/>
    <property type="gene ID" value="AET7Gv21076900"/>
</dbReference>
<organism evidence="3 4">
    <name type="scientific">Aegilops tauschii subsp. strangulata</name>
    <name type="common">Goatgrass</name>
    <dbReference type="NCBI Taxonomy" id="200361"/>
    <lineage>
        <taxon>Eukaryota</taxon>
        <taxon>Viridiplantae</taxon>
        <taxon>Streptophyta</taxon>
        <taxon>Embryophyta</taxon>
        <taxon>Tracheophyta</taxon>
        <taxon>Spermatophyta</taxon>
        <taxon>Magnoliopsida</taxon>
        <taxon>Liliopsida</taxon>
        <taxon>Poales</taxon>
        <taxon>Poaceae</taxon>
        <taxon>BOP clade</taxon>
        <taxon>Pooideae</taxon>
        <taxon>Triticodae</taxon>
        <taxon>Triticeae</taxon>
        <taxon>Triticinae</taxon>
        <taxon>Aegilops</taxon>
    </lineage>
</organism>